<evidence type="ECO:0000256" key="3">
    <source>
        <dbReference type="ARBA" id="ARBA00022490"/>
    </source>
</evidence>
<keyword evidence="4" id="KW-0547">Nucleotide-binding</keyword>
<name>A0A1W1CHQ8_9ZZZZ</name>
<evidence type="ECO:0000256" key="2">
    <source>
        <dbReference type="ARBA" id="ARBA00010393"/>
    </source>
</evidence>
<dbReference type="Pfam" id="PF02562">
    <property type="entry name" value="PhoH"/>
    <property type="match status" value="1"/>
</dbReference>
<dbReference type="EMBL" id="FPHJ01000047">
    <property type="protein sequence ID" value="SFV65227.1"/>
    <property type="molecule type" value="Genomic_DNA"/>
</dbReference>
<evidence type="ECO:0000256" key="4">
    <source>
        <dbReference type="ARBA" id="ARBA00022741"/>
    </source>
</evidence>
<gene>
    <name evidence="8" type="ORF">MNB_SUP05-5-1064</name>
</gene>
<sequence length="303" mass="34211">MKITLDIKTTEQLANLSGTLDENIILIENSFAVKIIHHDNLFEVKGENPKLAIDVLKELTKLSTQKLINISDVDLSIKQISNKTKTTSIISIRTRRKTIQVSSLNQQNYVKEIDKKDCVFGIGPAGTGKTYLAVAKAVEALEKSLIRRIVLVRPAVEAGENLGFLPGDLTEKVDPYLRPVYDALYEMLGFERVAKLLEKNMIEVAPLAFMRGRTLNESFVILDEAQNTTKEQMKMFLTRLGFNSQMVITGDITQIDLSQPKKSGLIHAMEILEDEKQIAFCYFKNKDVVRHKLVQRIVQAYAK</sequence>
<dbReference type="FunFam" id="3.40.50.300:FF:000013">
    <property type="entry name" value="PhoH family ATPase"/>
    <property type="match status" value="1"/>
</dbReference>
<evidence type="ECO:0000259" key="7">
    <source>
        <dbReference type="Pfam" id="PF02562"/>
    </source>
</evidence>
<reference evidence="8" key="1">
    <citation type="submission" date="2016-10" db="EMBL/GenBank/DDBJ databases">
        <authorList>
            <person name="de Groot N.N."/>
        </authorList>
    </citation>
    <scope>NUCLEOTIDE SEQUENCE</scope>
</reference>
<dbReference type="PANTHER" id="PTHR30473:SF1">
    <property type="entry name" value="PHOH-LIKE PROTEIN"/>
    <property type="match status" value="1"/>
</dbReference>
<organism evidence="8">
    <name type="scientific">hydrothermal vent metagenome</name>
    <dbReference type="NCBI Taxonomy" id="652676"/>
    <lineage>
        <taxon>unclassified sequences</taxon>
        <taxon>metagenomes</taxon>
        <taxon>ecological metagenomes</taxon>
    </lineage>
</organism>
<protein>
    <recommendedName>
        <fullName evidence="6">PhoH-like protein</fullName>
    </recommendedName>
</protein>
<dbReference type="AlphaFoldDB" id="A0A1W1CHQ8"/>
<dbReference type="GO" id="GO:0005829">
    <property type="term" value="C:cytosol"/>
    <property type="evidence" value="ECO:0007669"/>
    <property type="project" value="TreeGrafter"/>
</dbReference>
<keyword evidence="3" id="KW-0963">Cytoplasm</keyword>
<feature type="domain" description="PhoH-like protein" evidence="7">
    <location>
        <begin position="99"/>
        <end position="301"/>
    </location>
</feature>
<comment type="similarity">
    <text evidence="2">Belongs to the PhoH family.</text>
</comment>
<dbReference type="Gene3D" id="3.40.50.300">
    <property type="entry name" value="P-loop containing nucleotide triphosphate hydrolases"/>
    <property type="match status" value="1"/>
</dbReference>
<dbReference type="PANTHER" id="PTHR30473">
    <property type="entry name" value="PROTEIN PHOH"/>
    <property type="match status" value="1"/>
</dbReference>
<evidence type="ECO:0000256" key="6">
    <source>
        <dbReference type="ARBA" id="ARBA00039970"/>
    </source>
</evidence>
<evidence type="ECO:0000256" key="1">
    <source>
        <dbReference type="ARBA" id="ARBA00004496"/>
    </source>
</evidence>
<comment type="subcellular location">
    <subcellularLocation>
        <location evidence="1">Cytoplasm</location>
    </subcellularLocation>
</comment>
<dbReference type="InterPro" id="IPR027417">
    <property type="entry name" value="P-loop_NTPase"/>
</dbReference>
<dbReference type="GO" id="GO:0005524">
    <property type="term" value="F:ATP binding"/>
    <property type="evidence" value="ECO:0007669"/>
    <property type="project" value="UniProtKB-KW"/>
</dbReference>
<dbReference type="InterPro" id="IPR003714">
    <property type="entry name" value="PhoH"/>
</dbReference>
<evidence type="ECO:0000313" key="8">
    <source>
        <dbReference type="EMBL" id="SFV65227.1"/>
    </source>
</evidence>
<accession>A0A1W1CHQ8</accession>
<dbReference type="SUPFAM" id="SSF52540">
    <property type="entry name" value="P-loop containing nucleoside triphosphate hydrolases"/>
    <property type="match status" value="1"/>
</dbReference>
<dbReference type="InterPro" id="IPR051451">
    <property type="entry name" value="PhoH2-like"/>
</dbReference>
<keyword evidence="5" id="KW-0067">ATP-binding</keyword>
<proteinExistence type="inferred from homology"/>
<evidence type="ECO:0000256" key="5">
    <source>
        <dbReference type="ARBA" id="ARBA00022840"/>
    </source>
</evidence>